<evidence type="ECO:0000313" key="2">
    <source>
        <dbReference type="Proteomes" id="UP000308600"/>
    </source>
</evidence>
<proteinExistence type="predicted"/>
<organism evidence="1 2">
    <name type="scientific">Pluteus cervinus</name>
    <dbReference type="NCBI Taxonomy" id="181527"/>
    <lineage>
        <taxon>Eukaryota</taxon>
        <taxon>Fungi</taxon>
        <taxon>Dikarya</taxon>
        <taxon>Basidiomycota</taxon>
        <taxon>Agaricomycotina</taxon>
        <taxon>Agaricomycetes</taxon>
        <taxon>Agaricomycetidae</taxon>
        <taxon>Agaricales</taxon>
        <taxon>Pluteineae</taxon>
        <taxon>Pluteaceae</taxon>
        <taxon>Pluteus</taxon>
    </lineage>
</organism>
<dbReference type="EMBL" id="ML208976">
    <property type="protein sequence ID" value="TFK59449.1"/>
    <property type="molecule type" value="Genomic_DNA"/>
</dbReference>
<sequence>IVIFDSGASSHMTPHLDQLFNVTEIPRHPIHAANSQVFNATARGELIIPLP</sequence>
<name>A0ACD3A2D0_9AGAR</name>
<gene>
    <name evidence="1" type="ORF">BDN72DRAFT_731185</name>
</gene>
<protein>
    <submittedName>
        <fullName evidence="1">Uncharacterized protein</fullName>
    </submittedName>
</protein>
<feature type="non-terminal residue" evidence="1">
    <location>
        <position position="51"/>
    </location>
</feature>
<accession>A0ACD3A2D0</accession>
<dbReference type="Proteomes" id="UP000308600">
    <property type="component" value="Unassembled WGS sequence"/>
</dbReference>
<keyword evidence="2" id="KW-1185">Reference proteome</keyword>
<feature type="non-terminal residue" evidence="1">
    <location>
        <position position="1"/>
    </location>
</feature>
<evidence type="ECO:0000313" key="1">
    <source>
        <dbReference type="EMBL" id="TFK59449.1"/>
    </source>
</evidence>
<reference evidence="1 2" key="1">
    <citation type="journal article" date="2019" name="Nat. Ecol. Evol.">
        <title>Megaphylogeny resolves global patterns of mushroom evolution.</title>
        <authorList>
            <person name="Varga T."/>
            <person name="Krizsan K."/>
            <person name="Foldi C."/>
            <person name="Dima B."/>
            <person name="Sanchez-Garcia M."/>
            <person name="Sanchez-Ramirez S."/>
            <person name="Szollosi G.J."/>
            <person name="Szarkandi J.G."/>
            <person name="Papp V."/>
            <person name="Albert L."/>
            <person name="Andreopoulos W."/>
            <person name="Angelini C."/>
            <person name="Antonin V."/>
            <person name="Barry K.W."/>
            <person name="Bougher N.L."/>
            <person name="Buchanan P."/>
            <person name="Buyck B."/>
            <person name="Bense V."/>
            <person name="Catcheside P."/>
            <person name="Chovatia M."/>
            <person name="Cooper J."/>
            <person name="Damon W."/>
            <person name="Desjardin D."/>
            <person name="Finy P."/>
            <person name="Geml J."/>
            <person name="Haridas S."/>
            <person name="Hughes K."/>
            <person name="Justo A."/>
            <person name="Karasinski D."/>
            <person name="Kautmanova I."/>
            <person name="Kiss B."/>
            <person name="Kocsube S."/>
            <person name="Kotiranta H."/>
            <person name="LaButti K.M."/>
            <person name="Lechner B.E."/>
            <person name="Liimatainen K."/>
            <person name="Lipzen A."/>
            <person name="Lukacs Z."/>
            <person name="Mihaltcheva S."/>
            <person name="Morgado L.N."/>
            <person name="Niskanen T."/>
            <person name="Noordeloos M.E."/>
            <person name="Ohm R.A."/>
            <person name="Ortiz-Santana B."/>
            <person name="Ovrebo C."/>
            <person name="Racz N."/>
            <person name="Riley R."/>
            <person name="Savchenko A."/>
            <person name="Shiryaev A."/>
            <person name="Soop K."/>
            <person name="Spirin V."/>
            <person name="Szebenyi C."/>
            <person name="Tomsovsky M."/>
            <person name="Tulloss R.E."/>
            <person name="Uehling J."/>
            <person name="Grigoriev I.V."/>
            <person name="Vagvolgyi C."/>
            <person name="Papp T."/>
            <person name="Martin F.M."/>
            <person name="Miettinen O."/>
            <person name="Hibbett D.S."/>
            <person name="Nagy L.G."/>
        </authorList>
    </citation>
    <scope>NUCLEOTIDE SEQUENCE [LARGE SCALE GENOMIC DNA]</scope>
    <source>
        <strain evidence="1 2">NL-1719</strain>
    </source>
</reference>